<proteinExistence type="inferred from homology"/>
<dbReference type="InterPro" id="IPR005651">
    <property type="entry name" value="Trm112-like"/>
</dbReference>
<evidence type="ECO:0000256" key="1">
    <source>
        <dbReference type="HAMAP-Rule" id="MF_01187"/>
    </source>
</evidence>
<organism evidence="2 3">
    <name type="scientific">Pseudodesulfovibrio portus</name>
    <dbReference type="NCBI Taxonomy" id="231439"/>
    <lineage>
        <taxon>Bacteria</taxon>
        <taxon>Pseudomonadati</taxon>
        <taxon>Thermodesulfobacteriota</taxon>
        <taxon>Desulfovibrionia</taxon>
        <taxon>Desulfovibrionales</taxon>
        <taxon>Desulfovibrionaceae</taxon>
    </lineage>
</organism>
<dbReference type="HAMAP" id="MF_01187">
    <property type="entry name" value="UPF0434"/>
    <property type="match status" value="1"/>
</dbReference>
<comment type="similarity">
    <text evidence="1">Belongs to the UPF0434 family.</text>
</comment>
<dbReference type="PANTHER" id="PTHR33505:SF4">
    <property type="entry name" value="PROTEIN PREY, MITOCHONDRIAL"/>
    <property type="match status" value="1"/>
</dbReference>
<evidence type="ECO:0000313" key="3">
    <source>
        <dbReference type="Proteomes" id="UP001061361"/>
    </source>
</evidence>
<keyword evidence="3" id="KW-1185">Reference proteome</keyword>
<dbReference type="PANTHER" id="PTHR33505">
    <property type="entry name" value="ZGC:162634"/>
    <property type="match status" value="1"/>
</dbReference>
<dbReference type="EMBL" id="AP026708">
    <property type="protein sequence ID" value="BDQ34144.1"/>
    <property type="molecule type" value="Genomic_DNA"/>
</dbReference>
<accession>A0ABM8ARU8</accession>
<dbReference type="SUPFAM" id="SSF158997">
    <property type="entry name" value="Trm112p-like"/>
    <property type="match status" value="1"/>
</dbReference>
<sequence length="62" mass="6660">MTMKKELLDILACPKCKGKVALKPAGDGLACPACKVVYPVKDDIPVMLTDQAVPEKDWTGSK</sequence>
<dbReference type="Pfam" id="PF03966">
    <property type="entry name" value="Trm112p"/>
    <property type="match status" value="1"/>
</dbReference>
<dbReference type="Gene3D" id="2.20.25.10">
    <property type="match status" value="1"/>
</dbReference>
<gene>
    <name evidence="2" type="ORF">JCM14722_16860</name>
</gene>
<name>A0ABM8ARU8_9BACT</name>
<reference evidence="2" key="1">
    <citation type="submission" date="2022-08" db="EMBL/GenBank/DDBJ databases">
        <title>Genome Sequence of the sulphate-reducing bacterium, Pseudodesulfovibrio portus JCM14722.</title>
        <authorList>
            <person name="Kondo R."/>
            <person name="Kataoka T."/>
        </authorList>
    </citation>
    <scope>NUCLEOTIDE SEQUENCE</scope>
    <source>
        <strain evidence="2">JCM 14722</strain>
    </source>
</reference>
<dbReference type="Proteomes" id="UP001061361">
    <property type="component" value="Chromosome"/>
</dbReference>
<protein>
    <recommendedName>
        <fullName evidence="1">UPF0434 protein JCM14722_16860</fullName>
    </recommendedName>
</protein>
<dbReference type="RefSeq" id="WP_264981035.1">
    <property type="nucleotide sequence ID" value="NZ_AP026708.1"/>
</dbReference>
<evidence type="ECO:0000313" key="2">
    <source>
        <dbReference type="EMBL" id="BDQ34144.1"/>
    </source>
</evidence>